<evidence type="ECO:0000256" key="1">
    <source>
        <dbReference type="SAM" id="SignalP"/>
    </source>
</evidence>
<evidence type="ECO:0000313" key="3">
    <source>
        <dbReference type="Proteomes" id="UP001438707"/>
    </source>
</evidence>
<accession>A0AAW1S9Q0</accession>
<feature type="chain" id="PRO_5043441477" description="Right handed beta helix domain-containing protein" evidence="1">
    <location>
        <begin position="23"/>
        <end position="433"/>
    </location>
</feature>
<reference evidence="2 3" key="1">
    <citation type="journal article" date="2024" name="Nat. Commun.">
        <title>Phylogenomics reveals the evolutionary origins of lichenization in chlorophyte algae.</title>
        <authorList>
            <person name="Puginier C."/>
            <person name="Libourel C."/>
            <person name="Otte J."/>
            <person name="Skaloud P."/>
            <person name="Haon M."/>
            <person name="Grisel S."/>
            <person name="Petersen M."/>
            <person name="Berrin J.G."/>
            <person name="Delaux P.M."/>
            <person name="Dal Grande F."/>
            <person name="Keller J."/>
        </authorList>
    </citation>
    <scope>NUCLEOTIDE SEQUENCE [LARGE SCALE GENOMIC DNA]</scope>
    <source>
        <strain evidence="2 3">SAG 2145</strain>
    </source>
</reference>
<dbReference type="AlphaFoldDB" id="A0AAW1S9Q0"/>
<dbReference type="Proteomes" id="UP001438707">
    <property type="component" value="Unassembled WGS sequence"/>
</dbReference>
<dbReference type="EMBL" id="JALJOS010000002">
    <property type="protein sequence ID" value="KAK9842845.1"/>
    <property type="molecule type" value="Genomic_DNA"/>
</dbReference>
<proteinExistence type="predicted"/>
<sequence>MKCILALILLAGTGLWGRPAAAGPSDWAEWIRATLYRQAALRSKPDWKSPEETLAQLTKKVTGELNYLTEALLLHYAAGDPQHPTAFLSSLVTTHASASKGDGLSLQNVSVAGDASVDMNAFALIASPGPVASSPTAGPAAAPAPTYAALGSFAQPGFAAISSGSFLLTQNNTMPPTPPAGQTESLDNLVVNVPNCFTDFCCEMNVTGTGVLGGVTAAVPNDRGFLSPGSIFLVSGDNVNMTITGNFLNVVTNNISPFITVTAGYTVVFQNCLFQNNIGHVHGVIAVARNHADIVNSTFINNSCPCSDTDLECQDSSCHNGGVYVTEGATASVINSTFIGNRGHFGAALLVVSGAGFLVQDSLFEGNYDDVHGSFGAAIAFNGCGITSNGTVTTSNGLVQSSAFVSNQVDGWGKSLTSLPSHVTAHEYMRFCT</sequence>
<feature type="signal peptide" evidence="1">
    <location>
        <begin position="1"/>
        <end position="22"/>
    </location>
</feature>
<keyword evidence="1" id="KW-0732">Signal</keyword>
<gene>
    <name evidence="2" type="ORF">WJX74_003311</name>
</gene>
<evidence type="ECO:0008006" key="4">
    <source>
        <dbReference type="Google" id="ProtNLM"/>
    </source>
</evidence>
<dbReference type="SUPFAM" id="SSF51126">
    <property type="entry name" value="Pectin lyase-like"/>
    <property type="match status" value="1"/>
</dbReference>
<comment type="caution">
    <text evidence="2">The sequence shown here is derived from an EMBL/GenBank/DDBJ whole genome shotgun (WGS) entry which is preliminary data.</text>
</comment>
<organism evidence="2 3">
    <name type="scientific">Apatococcus lobatus</name>
    <dbReference type="NCBI Taxonomy" id="904363"/>
    <lineage>
        <taxon>Eukaryota</taxon>
        <taxon>Viridiplantae</taxon>
        <taxon>Chlorophyta</taxon>
        <taxon>core chlorophytes</taxon>
        <taxon>Trebouxiophyceae</taxon>
        <taxon>Chlorellales</taxon>
        <taxon>Chlorellaceae</taxon>
        <taxon>Apatococcus</taxon>
    </lineage>
</organism>
<name>A0AAW1S9Q0_9CHLO</name>
<evidence type="ECO:0000313" key="2">
    <source>
        <dbReference type="EMBL" id="KAK9842845.1"/>
    </source>
</evidence>
<dbReference type="InterPro" id="IPR011050">
    <property type="entry name" value="Pectin_lyase_fold/virulence"/>
</dbReference>
<protein>
    <recommendedName>
        <fullName evidence="4">Right handed beta helix domain-containing protein</fullName>
    </recommendedName>
</protein>
<keyword evidence="3" id="KW-1185">Reference proteome</keyword>